<dbReference type="EMBL" id="HBIX01009792">
    <property type="protein sequence ID" value="CAE0714671.1"/>
    <property type="molecule type" value="Transcribed_RNA"/>
</dbReference>
<dbReference type="Gene3D" id="3.30.460.10">
    <property type="entry name" value="Beta Polymerase, domain 2"/>
    <property type="match status" value="1"/>
</dbReference>
<sequence length="900" mass="101329">MQSTALTTTPSCEDQPQRRSLKRQRTKPKSVVATTMTATAAAACMVLCQISPVYSFGSITTATITNKGSKRRPTTWLSPTSVYFTVDGYHASHSTLTVDGLFNNSPSLFRSQQHLHQLEQEFSARTSSDVGVGISTSTVYDGMHIDDVNLQAHAHAHILVKDDADETNGNYNSNNDVGYNYNEVNVNDFQEAQREELPAWLREYKGQLVQENIDKLRSAMSSSSSFFTESEVTKLTYAIREAAQNDAHKMAGAAEFCLIMVETMEMGLNALVAAAFHFCECIDARQRSVRSPRRDVENNVDSLSHWEFRLPPLEIQSFGDHATKIERDAARLKRLEVVASMVVHNSNSNSNSNKKTSGVRGDVAKKAADNLRSLYTTEAKDWRALAIRGAACLYRLRGILKEQQHLEQQMGQQPPLTKEANRVCREAFRIYAPLASRMGMHRLKNELEHAAFQLLYRRQHRTYESLLRETRSSQSARFAARRGKSPALVSSSMSPPDSDEPNIGESMQQILAYVKATMTEVLEEDAVFMASVTNFRVTARVKESYSTWKKMLRDGFDHITQVPDALALRIVLDAKKAHPDESDAVTRARERALCYYAQERCKTVWSPYDGDPRFKDYIANPKENGYQSLHYTAGTKWNDEDWRMEIQIRTGEMHKLAEFGVASHWNYKAQAKPVQRSEEHINLEQETTTRTVANTAHAHDYTPWHGAAWMKEQRDDNDPFGKVTIANNDRSSDAYLRSLQEWHWEEQHGSSPIRQTPLVLWDNEAESRERAERIRARTQRLAPYLEALANEQDDLQRKNVFVFLAPQEKSSEELSLSHETTANGYGYPLSTEGTVVALPAGASILDAIRKCDIPILPGNDGSSFKNNLVIRNGTPASLNSQLQNGDVLSIPTVTTACMTP</sequence>
<dbReference type="EMBL" id="HBIX01009791">
    <property type="protein sequence ID" value="CAE0714670.1"/>
    <property type="molecule type" value="Transcribed_RNA"/>
</dbReference>
<accession>A0A6U9XQL2</accession>
<name>A0A6U9XQL2_9STRA</name>
<dbReference type="AlphaFoldDB" id="A0A6U9XQL2"/>
<evidence type="ECO:0000256" key="1">
    <source>
        <dbReference type="SAM" id="MobiDB-lite"/>
    </source>
</evidence>
<feature type="compositionally biased region" description="Polar residues" evidence="1">
    <location>
        <begin position="1"/>
        <end position="14"/>
    </location>
</feature>
<evidence type="ECO:0000259" key="2">
    <source>
        <dbReference type="SMART" id="SM00954"/>
    </source>
</evidence>
<proteinExistence type="predicted"/>
<feature type="region of interest" description="Disordered" evidence="1">
    <location>
        <begin position="1"/>
        <end position="28"/>
    </location>
</feature>
<dbReference type="Pfam" id="PF04607">
    <property type="entry name" value="RelA_SpoT"/>
    <property type="match status" value="1"/>
</dbReference>
<reference evidence="3" key="1">
    <citation type="submission" date="2021-01" db="EMBL/GenBank/DDBJ databases">
        <authorList>
            <person name="Corre E."/>
            <person name="Pelletier E."/>
            <person name="Niang G."/>
            <person name="Scheremetjew M."/>
            <person name="Finn R."/>
            <person name="Kale V."/>
            <person name="Holt S."/>
            <person name="Cochrane G."/>
            <person name="Meng A."/>
            <person name="Brown T."/>
            <person name="Cohen L."/>
        </authorList>
    </citation>
    <scope>NUCLEOTIDE SEQUENCE</scope>
    <source>
        <strain evidence="3">10249 10 AB</strain>
    </source>
</reference>
<dbReference type="InterPro" id="IPR007685">
    <property type="entry name" value="RelA_SpoT"/>
</dbReference>
<evidence type="ECO:0000313" key="3">
    <source>
        <dbReference type="EMBL" id="CAE0714670.1"/>
    </source>
</evidence>
<evidence type="ECO:0000313" key="4">
    <source>
        <dbReference type="EMBL" id="CAE0714671.1"/>
    </source>
</evidence>
<organism evidence="3">
    <name type="scientific">Pseudo-nitzschia australis</name>
    <dbReference type="NCBI Taxonomy" id="44445"/>
    <lineage>
        <taxon>Eukaryota</taxon>
        <taxon>Sar</taxon>
        <taxon>Stramenopiles</taxon>
        <taxon>Ochrophyta</taxon>
        <taxon>Bacillariophyta</taxon>
        <taxon>Bacillariophyceae</taxon>
        <taxon>Bacillariophycidae</taxon>
        <taxon>Bacillariales</taxon>
        <taxon>Bacillariaceae</taxon>
        <taxon>Pseudo-nitzschia</taxon>
    </lineage>
</organism>
<dbReference type="SUPFAM" id="SSF81301">
    <property type="entry name" value="Nucleotidyltransferase"/>
    <property type="match status" value="1"/>
</dbReference>
<protein>
    <recommendedName>
        <fullName evidence="2">RelA/SpoT domain-containing protein</fullName>
    </recommendedName>
</protein>
<dbReference type="InterPro" id="IPR043519">
    <property type="entry name" value="NT_sf"/>
</dbReference>
<dbReference type="CDD" id="cd05399">
    <property type="entry name" value="NT_Rel-Spo_like"/>
    <property type="match status" value="1"/>
</dbReference>
<dbReference type="GO" id="GO:0015969">
    <property type="term" value="P:guanosine tetraphosphate metabolic process"/>
    <property type="evidence" value="ECO:0007669"/>
    <property type="project" value="InterPro"/>
</dbReference>
<feature type="region of interest" description="Disordered" evidence="1">
    <location>
        <begin position="474"/>
        <end position="503"/>
    </location>
</feature>
<dbReference type="SMART" id="SM00954">
    <property type="entry name" value="RelA_SpoT"/>
    <property type="match status" value="1"/>
</dbReference>
<gene>
    <name evidence="3" type="ORF">PAUS00366_LOCUS7422</name>
    <name evidence="4" type="ORF">PAUS00366_LOCUS7423</name>
</gene>
<dbReference type="PANTHER" id="PTHR21262:SF31">
    <property type="entry name" value="GTP PYROPHOSPHOKINASE"/>
    <property type="match status" value="1"/>
</dbReference>
<dbReference type="Gene3D" id="1.10.3210.10">
    <property type="entry name" value="Hypothetical protein af1432"/>
    <property type="match status" value="1"/>
</dbReference>
<dbReference type="SUPFAM" id="SSF109604">
    <property type="entry name" value="HD-domain/PDEase-like"/>
    <property type="match status" value="1"/>
</dbReference>
<dbReference type="PANTHER" id="PTHR21262">
    <property type="entry name" value="GUANOSINE-3',5'-BIS DIPHOSPHATE 3'-PYROPHOSPHOHYDROLASE"/>
    <property type="match status" value="1"/>
</dbReference>
<feature type="compositionally biased region" description="Basic residues" evidence="1">
    <location>
        <begin position="19"/>
        <end position="28"/>
    </location>
</feature>
<feature type="domain" description="RelA/SpoT" evidence="2">
    <location>
        <begin position="539"/>
        <end position="671"/>
    </location>
</feature>